<evidence type="ECO:0000313" key="2">
    <source>
        <dbReference type="Proteomes" id="UP001234297"/>
    </source>
</evidence>
<sequence length="73" mass="8447">MVSELFLRAVAYPVSSLGKRLVCLWIFVKQMQDMWLKQSKERYTHIFGESKVGQGATLMTLQYKTICMIVDSL</sequence>
<dbReference type="EMBL" id="CM056809">
    <property type="protein sequence ID" value="KAJ8649378.1"/>
    <property type="molecule type" value="Genomic_DNA"/>
</dbReference>
<name>A0ACC2MVB1_PERAE</name>
<keyword evidence="2" id="KW-1185">Reference proteome</keyword>
<dbReference type="Proteomes" id="UP001234297">
    <property type="component" value="Chromosome 1"/>
</dbReference>
<evidence type="ECO:0000313" key="1">
    <source>
        <dbReference type="EMBL" id="KAJ8649378.1"/>
    </source>
</evidence>
<accession>A0ACC2MVB1</accession>
<reference evidence="1 2" key="1">
    <citation type="journal article" date="2022" name="Hortic Res">
        <title>A haplotype resolved chromosomal level avocado genome allows analysis of novel avocado genes.</title>
        <authorList>
            <person name="Nath O."/>
            <person name="Fletcher S.J."/>
            <person name="Hayward A."/>
            <person name="Shaw L.M."/>
            <person name="Masouleh A.K."/>
            <person name="Furtado A."/>
            <person name="Henry R.J."/>
            <person name="Mitter N."/>
        </authorList>
    </citation>
    <scope>NUCLEOTIDE SEQUENCE [LARGE SCALE GENOMIC DNA]</scope>
    <source>
        <strain evidence="2">cv. Hass</strain>
    </source>
</reference>
<gene>
    <name evidence="1" type="ORF">MRB53_002401</name>
</gene>
<protein>
    <submittedName>
        <fullName evidence="1">Uncharacterized protein</fullName>
    </submittedName>
</protein>
<organism evidence="1 2">
    <name type="scientific">Persea americana</name>
    <name type="common">Avocado</name>
    <dbReference type="NCBI Taxonomy" id="3435"/>
    <lineage>
        <taxon>Eukaryota</taxon>
        <taxon>Viridiplantae</taxon>
        <taxon>Streptophyta</taxon>
        <taxon>Embryophyta</taxon>
        <taxon>Tracheophyta</taxon>
        <taxon>Spermatophyta</taxon>
        <taxon>Magnoliopsida</taxon>
        <taxon>Magnoliidae</taxon>
        <taxon>Laurales</taxon>
        <taxon>Lauraceae</taxon>
        <taxon>Persea</taxon>
    </lineage>
</organism>
<comment type="caution">
    <text evidence="1">The sequence shown here is derived from an EMBL/GenBank/DDBJ whole genome shotgun (WGS) entry which is preliminary data.</text>
</comment>
<proteinExistence type="predicted"/>